<dbReference type="PROSITE" id="PS51228">
    <property type="entry name" value="ACB_2"/>
    <property type="match status" value="1"/>
</dbReference>
<dbReference type="AlphaFoldDB" id="A0AAW0ESU9"/>
<organism evidence="2 3">
    <name type="scientific">Novymonas esmeraldas</name>
    <dbReference type="NCBI Taxonomy" id="1808958"/>
    <lineage>
        <taxon>Eukaryota</taxon>
        <taxon>Discoba</taxon>
        <taxon>Euglenozoa</taxon>
        <taxon>Kinetoplastea</taxon>
        <taxon>Metakinetoplastina</taxon>
        <taxon>Trypanosomatida</taxon>
        <taxon>Trypanosomatidae</taxon>
        <taxon>Novymonas</taxon>
    </lineage>
</organism>
<dbReference type="Pfam" id="PF00887">
    <property type="entry name" value="ACBP"/>
    <property type="match status" value="1"/>
</dbReference>
<dbReference type="InterPro" id="IPR000582">
    <property type="entry name" value="Acyl-CoA-binding_protein"/>
</dbReference>
<feature type="domain" description="ACB" evidence="1">
    <location>
        <begin position="2"/>
        <end position="87"/>
    </location>
</feature>
<accession>A0AAW0ESU9</accession>
<name>A0AAW0ESU9_9TRYP</name>
<keyword evidence="3" id="KW-1185">Reference proteome</keyword>
<dbReference type="Gene3D" id="1.20.80.10">
    <property type="match status" value="1"/>
</dbReference>
<dbReference type="EMBL" id="JAECZO010000086">
    <property type="protein sequence ID" value="KAK7196824.1"/>
    <property type="molecule type" value="Genomic_DNA"/>
</dbReference>
<proteinExistence type="predicted"/>
<evidence type="ECO:0000313" key="2">
    <source>
        <dbReference type="EMBL" id="KAK7196824.1"/>
    </source>
</evidence>
<gene>
    <name evidence="2" type="ORF">NESM_000623300</name>
</gene>
<sequence>MSAEEFEKYSKLVSPMRARLSMAQKVEMYGLWCVASRGKCTQKQPYRTNLLEYGKWVAWKKYEHLGQSKARELFVAKAKAIMSRGLSRL</sequence>
<comment type="caution">
    <text evidence="2">The sequence shown here is derived from an EMBL/GenBank/DDBJ whole genome shotgun (WGS) entry which is preliminary data.</text>
</comment>
<reference evidence="2 3" key="1">
    <citation type="journal article" date="2021" name="MBio">
        <title>A New Model Trypanosomatid, Novymonas esmeraldas: Genomic Perception of Its 'Candidatus Pandoraea novymonadis' Endosymbiont.</title>
        <authorList>
            <person name="Zakharova A."/>
            <person name="Saura A."/>
            <person name="Butenko A."/>
            <person name="Podesvova L."/>
            <person name="Warmusova S."/>
            <person name="Kostygov A.Y."/>
            <person name="Nenarokova A."/>
            <person name="Lukes J."/>
            <person name="Opperdoes F.R."/>
            <person name="Yurchenko V."/>
        </authorList>
    </citation>
    <scope>NUCLEOTIDE SEQUENCE [LARGE SCALE GENOMIC DNA]</scope>
    <source>
        <strain evidence="2 3">E262AT.01</strain>
    </source>
</reference>
<dbReference type="Proteomes" id="UP001430356">
    <property type="component" value="Unassembled WGS sequence"/>
</dbReference>
<evidence type="ECO:0000259" key="1">
    <source>
        <dbReference type="PROSITE" id="PS51228"/>
    </source>
</evidence>
<evidence type="ECO:0000313" key="3">
    <source>
        <dbReference type="Proteomes" id="UP001430356"/>
    </source>
</evidence>
<dbReference type="GO" id="GO:0000062">
    <property type="term" value="F:fatty-acyl-CoA binding"/>
    <property type="evidence" value="ECO:0007669"/>
    <property type="project" value="InterPro"/>
</dbReference>
<dbReference type="InterPro" id="IPR035984">
    <property type="entry name" value="Acyl-CoA-binding_sf"/>
</dbReference>
<protein>
    <submittedName>
        <fullName evidence="2">Acyl-CoA binding protein</fullName>
    </submittedName>
</protein>
<dbReference type="SUPFAM" id="SSF47027">
    <property type="entry name" value="Acyl-CoA binding protein"/>
    <property type="match status" value="1"/>
</dbReference>
<dbReference type="InterPro" id="IPR014352">
    <property type="entry name" value="FERM/acyl-CoA-bd_prot_sf"/>
</dbReference>